<dbReference type="RefSeq" id="WP_175352150.1">
    <property type="nucleotide sequence ID" value="NZ_BAAAWQ010000001.1"/>
</dbReference>
<evidence type="ECO:0000313" key="3">
    <source>
        <dbReference type="EMBL" id="NUU14677.1"/>
    </source>
</evidence>
<organism evidence="3 4">
    <name type="scientific">Curtobacterium pusillum</name>
    <dbReference type="NCBI Taxonomy" id="69373"/>
    <lineage>
        <taxon>Bacteria</taxon>
        <taxon>Bacillati</taxon>
        <taxon>Actinomycetota</taxon>
        <taxon>Actinomycetes</taxon>
        <taxon>Micrococcales</taxon>
        <taxon>Microbacteriaceae</taxon>
        <taxon>Curtobacterium</taxon>
    </lineage>
</organism>
<reference evidence="3 4" key="1">
    <citation type="submission" date="2020-05" db="EMBL/GenBank/DDBJ databases">
        <title>Genome Sequencing of Type Strains.</title>
        <authorList>
            <person name="Lemaire J.F."/>
            <person name="Inderbitzin P."/>
            <person name="Gregorio O.A."/>
            <person name="Collins S.B."/>
            <person name="Wespe N."/>
            <person name="Knight-Connoni V."/>
        </authorList>
    </citation>
    <scope>NUCLEOTIDE SEQUENCE [LARGE SCALE GENOMIC DNA]</scope>
    <source>
        <strain evidence="3 4">ATCC 19096</strain>
    </source>
</reference>
<dbReference type="InterPro" id="IPR010427">
    <property type="entry name" value="DUF1023"/>
</dbReference>
<evidence type="ECO:0000313" key="4">
    <source>
        <dbReference type="Proteomes" id="UP000573001"/>
    </source>
</evidence>
<evidence type="ECO:0000259" key="2">
    <source>
        <dbReference type="Pfam" id="PF06259"/>
    </source>
</evidence>
<keyword evidence="4" id="KW-1185">Reference proteome</keyword>
<evidence type="ECO:0000256" key="1">
    <source>
        <dbReference type="SAM" id="MobiDB-lite"/>
    </source>
</evidence>
<dbReference type="Pfam" id="PF06259">
    <property type="entry name" value="Abhydrolase_8"/>
    <property type="match status" value="1"/>
</dbReference>
<dbReference type="SUPFAM" id="SSF53474">
    <property type="entry name" value="alpha/beta-Hydrolases"/>
    <property type="match status" value="1"/>
</dbReference>
<dbReference type="Proteomes" id="UP000573001">
    <property type="component" value="Unassembled WGS sequence"/>
</dbReference>
<proteinExistence type="predicted"/>
<protein>
    <recommendedName>
        <fullName evidence="2">DUF1023 domain-containing protein</fullName>
    </recommendedName>
</protein>
<dbReference type="InterPro" id="IPR029058">
    <property type="entry name" value="AB_hydrolase_fold"/>
</dbReference>
<sequence>MSAGLIDESALPTVTSSNAAVSDSATALRSSTAQVQQAAGDAQSSWSGIGGALSSPGATDAIPDAMHGATEKSRDLAAAGSAVATALDAFADEVTAVRRTRRSLSADIEELRARVASSDSDEAVPAEFRALNEDLHERARRLRTRWRTAQDDLSQAIRAQVRGGPQLFPTLSGNTLAAPFARVDFGAAALAFGDAARLPVLARLAAKGPDALRKWAADHPDEAQRMLEHPPSTVDVKSWWSGLDADERTALVTGLSMVVGNLNGVLYADRARANRHTLDTELKKARARHRNLIAKASLGTPLNPIERAEFDRLLERMDALEALNRTLLASTAAAPRTIVSLTLGHPPLAAVAIGDLDTARNITVNVPGMGNTVADSMEGWTGGADNLLGEQRRAAARQGADQNLATIAWMGYDTPDMPPSIDVLSSTKASAGAQNLSRFLSGVSDSRGWDGGSHLSVVAHSYGTTTATLAVAKTPVANLTLLASAGIDPHVPDVHAVDVPRGHVWASQSKKDLIANIGRGAVELPRLGFGGEQPINTANPFTSNRTFVLALPSAHTLNPSDPAWGARTFSSNDVNIGGESYVGSDGHGATPATEAALANKSVTAYGYLDVGTSSLRNTAYTSLGYTPAGKKIP</sequence>
<comment type="caution">
    <text evidence="3">The sequence shown here is derived from an EMBL/GenBank/DDBJ whole genome shotgun (WGS) entry which is preliminary data.</text>
</comment>
<gene>
    <name evidence="3" type="ORF">HP507_12640</name>
</gene>
<dbReference type="EMBL" id="JABMCE010000083">
    <property type="protein sequence ID" value="NUU14677.1"/>
    <property type="molecule type" value="Genomic_DNA"/>
</dbReference>
<accession>A0ABX2MG07</accession>
<name>A0ABX2MG07_9MICO</name>
<feature type="domain" description="DUF1023" evidence="2">
    <location>
        <begin position="348"/>
        <end position="517"/>
    </location>
</feature>
<feature type="compositionally biased region" description="Polar residues" evidence="1">
    <location>
        <begin position="36"/>
        <end position="47"/>
    </location>
</feature>
<feature type="region of interest" description="Disordered" evidence="1">
    <location>
        <begin position="36"/>
        <end position="64"/>
    </location>
</feature>